<evidence type="ECO:0000313" key="2">
    <source>
        <dbReference type="Proteomes" id="UP001632037"/>
    </source>
</evidence>
<organism evidence="1 2">
    <name type="scientific">Phytophthora oleae</name>
    <dbReference type="NCBI Taxonomy" id="2107226"/>
    <lineage>
        <taxon>Eukaryota</taxon>
        <taxon>Sar</taxon>
        <taxon>Stramenopiles</taxon>
        <taxon>Oomycota</taxon>
        <taxon>Peronosporomycetes</taxon>
        <taxon>Peronosporales</taxon>
        <taxon>Peronosporaceae</taxon>
        <taxon>Phytophthora</taxon>
    </lineage>
</organism>
<evidence type="ECO:0008006" key="3">
    <source>
        <dbReference type="Google" id="ProtNLM"/>
    </source>
</evidence>
<comment type="caution">
    <text evidence="1">The sequence shown here is derived from an EMBL/GenBank/DDBJ whole genome shotgun (WGS) entry which is preliminary data.</text>
</comment>
<keyword evidence="2" id="KW-1185">Reference proteome</keyword>
<reference evidence="1 2" key="1">
    <citation type="submission" date="2024-09" db="EMBL/GenBank/DDBJ databases">
        <title>Genome sequencing and assembly of Phytophthora oleae, isolate VK10A, causative agent of rot of olive drupes.</title>
        <authorList>
            <person name="Conti Taguali S."/>
            <person name="Riolo M."/>
            <person name="La Spada F."/>
            <person name="Cacciola S.O."/>
            <person name="Dionisio G."/>
        </authorList>
    </citation>
    <scope>NUCLEOTIDE SEQUENCE [LARGE SCALE GENOMIC DNA]</scope>
    <source>
        <strain evidence="1 2">VK10A</strain>
    </source>
</reference>
<dbReference type="Proteomes" id="UP001632037">
    <property type="component" value="Unassembled WGS sequence"/>
</dbReference>
<evidence type="ECO:0000313" key="1">
    <source>
        <dbReference type="EMBL" id="KAL3663006.1"/>
    </source>
</evidence>
<proteinExistence type="predicted"/>
<dbReference type="Gene3D" id="1.25.40.10">
    <property type="entry name" value="Tetratricopeptide repeat domain"/>
    <property type="match status" value="1"/>
</dbReference>
<dbReference type="InterPro" id="IPR011990">
    <property type="entry name" value="TPR-like_helical_dom_sf"/>
</dbReference>
<protein>
    <recommendedName>
        <fullName evidence="3">Tetratricopeptide repeat protein</fullName>
    </recommendedName>
</protein>
<name>A0ABD3F963_9STRA</name>
<sequence length="646" mass="72051">MESGSALLRDVAGGQSCTLQENDIINRVESVKQQLLYATISPASRAVALCHVIAESVAFLVQYRSVAALAASSKWHKRVLLLETAVASAFTTIGGSDDTNFGRRDLCYMYQSLLQRLWDTQQAGSTVAVMIKVGVLLAICWLQYDRVGALEQAQKLLKQCCDFCLEHETTKTIGKWPLFLLGMVQMVDNQGFKEALQSFQSAVKLCGHSEEDAPVFYWFAVVLIHNGASDDAATALSKCIRANYEPVACLSLQALMSLQAKDFHAAAGQLQRVLAIDFAQPRSLFNYSLLMQRMDSCEEQQQLLEYVVNPPESGEGGKAEDEKRRKADLSDLSTALFDETSLKCLIPSQLTSVKTSVVYLHLAVAAMENDRWQESKQYFEEFLHREDPHTVLHVPVEAARDYVYVLLQCKLPSLALSKCERYLLEFKDTRDNVALPLLHLYKADALLCLERVKECLEYLQEVVQPKIQHTMAQETHVAEEITSCHVQLVNNLAVVVACCSGAEAAISILREGLQQYPDCLAIKFNLVLLLWRKSDKVTAVSVWMKARGLDPEAKIRERGEENPVSIAVACQNAAMSAGSDHDRPISEHVQGPSYGEGGVSTQQLVYLDALILDYWCKMRNSQVVDSSIQYVEYIESLGTTKFTRHI</sequence>
<gene>
    <name evidence="1" type="ORF">V7S43_011949</name>
</gene>
<accession>A0ABD3F963</accession>
<dbReference type="EMBL" id="JBIMZQ010000029">
    <property type="protein sequence ID" value="KAL3663006.1"/>
    <property type="molecule type" value="Genomic_DNA"/>
</dbReference>
<dbReference type="SUPFAM" id="SSF48452">
    <property type="entry name" value="TPR-like"/>
    <property type="match status" value="2"/>
</dbReference>
<dbReference type="AlphaFoldDB" id="A0ABD3F963"/>